<proteinExistence type="predicted"/>
<geneLocation type="plasmid" evidence="2 3">
    <name>p2unnamed</name>
</geneLocation>
<accession>A0ABY4PK85</accession>
<dbReference type="EMBL" id="CP093364">
    <property type="protein sequence ID" value="UQS85843.1"/>
    <property type="molecule type" value="Genomic_DNA"/>
</dbReference>
<organism evidence="2 3">
    <name type="scientific">Apilactobacillus apisilvae</name>
    <dbReference type="NCBI Taxonomy" id="2923364"/>
    <lineage>
        <taxon>Bacteria</taxon>
        <taxon>Bacillati</taxon>
        <taxon>Bacillota</taxon>
        <taxon>Bacilli</taxon>
        <taxon>Lactobacillales</taxon>
        <taxon>Lactobacillaceae</taxon>
        <taxon>Apilactobacillus</taxon>
    </lineage>
</organism>
<name>A0ABY4PK85_9LACO</name>
<feature type="domain" description="DUF4145" evidence="1">
    <location>
        <begin position="117"/>
        <end position="197"/>
    </location>
</feature>
<reference evidence="2 3" key="1">
    <citation type="journal article" date="2022" name="Int. J. Syst. Evol. Microbiol.">
        <title>Apilactobacillus apisilvae sp. nov., Nicolia spurrieriana gen. nov. sp. nov., Bombilactobacillus folatiphilus sp. nov. and Bombilactobacillus thymidiniphilus sp. nov., four new lactic acid bacterial isolates from stingless bees Tetragonula carbonaria and Austroplebeia australis.</title>
        <authorList>
            <person name="Oliphant S.A."/>
            <person name="Watson-Haigh N.S."/>
            <person name="Sumby K.M."/>
            <person name="Gardner J."/>
            <person name="Groom S."/>
            <person name="Jiranek V."/>
        </authorList>
    </citation>
    <scope>NUCLEOTIDE SEQUENCE [LARGE SCALE GENOMIC DNA]</scope>
    <source>
        <strain evidence="2 3">SG5_A10</strain>
    </source>
</reference>
<keyword evidence="3" id="KW-1185">Reference proteome</keyword>
<dbReference type="Proteomes" id="UP000831859">
    <property type="component" value="Plasmid p2unnamed"/>
</dbReference>
<evidence type="ECO:0000259" key="1">
    <source>
        <dbReference type="Pfam" id="PF13643"/>
    </source>
</evidence>
<dbReference type="Pfam" id="PF13643">
    <property type="entry name" value="DUF4145"/>
    <property type="match status" value="1"/>
</dbReference>
<dbReference type="RefSeq" id="WP_249511806.1">
    <property type="nucleotide sequence ID" value="NZ_CP093364.1"/>
</dbReference>
<evidence type="ECO:0000313" key="2">
    <source>
        <dbReference type="EMBL" id="UQS85843.1"/>
    </source>
</evidence>
<keyword evidence="2" id="KW-0614">Plasmid</keyword>
<evidence type="ECO:0000313" key="3">
    <source>
        <dbReference type="Proteomes" id="UP000831859"/>
    </source>
</evidence>
<sequence>MNFDDNGMVCPFCGHTFDLVNNTAGGIYIFFKNGQIYYEPFNINPGSFNYNQVIHSENSILVLMARCPNPKCNKTTIKINPIGTQFKDEKEQVDVYPNGQFKNYPDYVPAYIRKDYKEACLIVNLSPKSSSTLSRRVLEEIISDFYEIKNGKRLVDKIRILEDKNIDPDIIKEFHCLRKIGNIGAHLDMGTNEIPKEVNSTEADALIEAIEDIIDKTYINRHKRQNTLNRLSEIADKYSKKS</sequence>
<dbReference type="InterPro" id="IPR025285">
    <property type="entry name" value="DUF4145"/>
</dbReference>
<protein>
    <submittedName>
        <fullName evidence="2">DUF4145 domain-containing protein</fullName>
    </submittedName>
</protein>
<gene>
    <name evidence="2" type="ORF">MOO46_07840</name>
</gene>